<dbReference type="OrthoDB" id="90266at2"/>
<dbReference type="RefSeq" id="WP_100305628.1">
    <property type="nucleotide sequence ID" value="NZ_PGET01000001.1"/>
</dbReference>
<dbReference type="GO" id="GO:0003677">
    <property type="term" value="F:DNA binding"/>
    <property type="evidence" value="ECO:0007669"/>
    <property type="project" value="InterPro"/>
</dbReference>
<dbReference type="NCBIfam" id="TIGR01764">
    <property type="entry name" value="excise"/>
    <property type="match status" value="1"/>
</dbReference>
<dbReference type="EMBL" id="PGET01000001">
    <property type="protein sequence ID" value="PJJ29214.1"/>
    <property type="molecule type" value="Genomic_DNA"/>
</dbReference>
<feature type="domain" description="Helix-turn-helix" evidence="1">
    <location>
        <begin position="9"/>
        <end position="54"/>
    </location>
</feature>
<reference evidence="2 3" key="1">
    <citation type="submission" date="2017-11" db="EMBL/GenBank/DDBJ databases">
        <title>Understudied soil microbes with underappreciated capabilities: Untangling the Clostridium saccharolyticum group.</title>
        <authorList>
            <person name="Leschine S."/>
        </authorList>
    </citation>
    <scope>NUCLEOTIDE SEQUENCE [LARGE SCALE GENOMIC DNA]</scope>
    <source>
        <strain evidence="2 3">18A</strain>
    </source>
</reference>
<sequence>MLNDYGDILTLNELCEVLKISENVAYRLIREKSISAFKVGRIYKIPKKAVESYILVAANMK</sequence>
<protein>
    <submittedName>
        <fullName evidence="2">Excisionase family DNA binding protein</fullName>
    </submittedName>
</protein>
<dbReference type="Proteomes" id="UP000231092">
    <property type="component" value="Unassembled WGS sequence"/>
</dbReference>
<dbReference type="InterPro" id="IPR041657">
    <property type="entry name" value="HTH_17"/>
</dbReference>
<evidence type="ECO:0000313" key="2">
    <source>
        <dbReference type="EMBL" id="PJJ29214.1"/>
    </source>
</evidence>
<gene>
    <name evidence="2" type="ORF">H171_2752</name>
</gene>
<dbReference type="AlphaFoldDB" id="A0A2M8Z6Y7"/>
<dbReference type="Pfam" id="PF12728">
    <property type="entry name" value="HTH_17"/>
    <property type="match status" value="1"/>
</dbReference>
<evidence type="ECO:0000313" key="3">
    <source>
        <dbReference type="Proteomes" id="UP000231092"/>
    </source>
</evidence>
<accession>A0A2M8Z6Y7</accession>
<organism evidence="2 3">
    <name type="scientific">[Clostridium] celerecrescens 18A</name>
    <dbReference type="NCBI Taxonomy" id="1286362"/>
    <lineage>
        <taxon>Bacteria</taxon>
        <taxon>Bacillati</taxon>
        <taxon>Bacillota</taxon>
        <taxon>Clostridia</taxon>
        <taxon>Lachnospirales</taxon>
        <taxon>Lachnospiraceae</taxon>
        <taxon>Lacrimispora</taxon>
    </lineage>
</organism>
<proteinExistence type="predicted"/>
<dbReference type="InterPro" id="IPR010093">
    <property type="entry name" value="SinI_DNA-bd"/>
</dbReference>
<evidence type="ECO:0000259" key="1">
    <source>
        <dbReference type="Pfam" id="PF12728"/>
    </source>
</evidence>
<name>A0A2M8Z6Y7_9FIRM</name>
<comment type="caution">
    <text evidence="2">The sequence shown here is derived from an EMBL/GenBank/DDBJ whole genome shotgun (WGS) entry which is preliminary data.</text>
</comment>